<keyword evidence="4" id="KW-1185">Reference proteome</keyword>
<dbReference type="Pfam" id="PF00112">
    <property type="entry name" value="Peptidase_C1"/>
    <property type="match status" value="1"/>
</dbReference>
<accession>A0ABQ7ZN04</accession>
<sequence>MSNKMYKGSLGGKPGRKNQNAQAKQHADELKKAEGSSSKIITEPMYRKVFHDIRKDWSLGTGQIIGPVMNQGLKDICWAVCFSRLSQANHNIDNPNNPLEFSYNDLINQVKPKKKEELALSNLKKAFRLIKDPGMLKVSTTRHGAMDGGDKGQRIKFDFDLYEDVDAAYIQQLLDDSYPVALRLQLDFQFSSNKGEVNFPLTLDYLNKLIVNVKYFSCRSTICQGRRSLPRAVDYTALFLWVKEGKLYFIGQNSWGTGWGCEGYIQIVIEEKCDIICLKH</sequence>
<dbReference type="SUPFAM" id="SSF54001">
    <property type="entry name" value="Cysteine proteinases"/>
    <property type="match status" value="1"/>
</dbReference>
<comment type="caution">
    <text evidence="3">The sequence shown here is derived from an EMBL/GenBank/DDBJ whole genome shotgun (WGS) entry which is preliminary data.</text>
</comment>
<proteinExistence type="predicted"/>
<dbReference type="Proteomes" id="UP000824890">
    <property type="component" value="Unassembled WGS sequence"/>
</dbReference>
<organism evidence="3 4">
    <name type="scientific">Brassica napus</name>
    <name type="common">Rape</name>
    <dbReference type="NCBI Taxonomy" id="3708"/>
    <lineage>
        <taxon>Eukaryota</taxon>
        <taxon>Viridiplantae</taxon>
        <taxon>Streptophyta</taxon>
        <taxon>Embryophyta</taxon>
        <taxon>Tracheophyta</taxon>
        <taxon>Spermatophyta</taxon>
        <taxon>Magnoliopsida</taxon>
        <taxon>eudicotyledons</taxon>
        <taxon>Gunneridae</taxon>
        <taxon>Pentapetalae</taxon>
        <taxon>rosids</taxon>
        <taxon>malvids</taxon>
        <taxon>Brassicales</taxon>
        <taxon>Brassicaceae</taxon>
        <taxon>Brassiceae</taxon>
        <taxon>Brassica</taxon>
    </lineage>
</organism>
<reference evidence="3 4" key="1">
    <citation type="submission" date="2021-05" db="EMBL/GenBank/DDBJ databases">
        <title>Genome Assembly of Synthetic Allotetraploid Brassica napus Reveals Homoeologous Exchanges between Subgenomes.</title>
        <authorList>
            <person name="Davis J.T."/>
        </authorList>
    </citation>
    <scope>NUCLEOTIDE SEQUENCE [LARGE SCALE GENOMIC DNA]</scope>
    <source>
        <strain evidence="4">cv. Da-Ae</strain>
        <tissue evidence="3">Seedling</tissue>
    </source>
</reference>
<evidence type="ECO:0000313" key="4">
    <source>
        <dbReference type="Proteomes" id="UP000824890"/>
    </source>
</evidence>
<name>A0ABQ7ZN04_BRANA</name>
<feature type="compositionally biased region" description="Basic and acidic residues" evidence="1">
    <location>
        <begin position="25"/>
        <end position="34"/>
    </location>
</feature>
<dbReference type="EMBL" id="JAGKQM010000015">
    <property type="protein sequence ID" value="KAH0881503.1"/>
    <property type="molecule type" value="Genomic_DNA"/>
</dbReference>
<dbReference type="InterPro" id="IPR038765">
    <property type="entry name" value="Papain-like_cys_pep_sf"/>
</dbReference>
<evidence type="ECO:0000259" key="2">
    <source>
        <dbReference type="Pfam" id="PF00112"/>
    </source>
</evidence>
<gene>
    <name evidence="3" type="ORF">HID58_068897</name>
</gene>
<dbReference type="Gene3D" id="3.90.70.10">
    <property type="entry name" value="Cysteine proteinases"/>
    <property type="match status" value="1"/>
</dbReference>
<protein>
    <recommendedName>
        <fullName evidence="2">Peptidase C1A papain C-terminal domain-containing protein</fullName>
    </recommendedName>
</protein>
<feature type="region of interest" description="Disordered" evidence="1">
    <location>
        <begin position="1"/>
        <end position="35"/>
    </location>
</feature>
<feature type="domain" description="Peptidase C1A papain C-terminal" evidence="2">
    <location>
        <begin position="56"/>
        <end position="275"/>
    </location>
</feature>
<evidence type="ECO:0000256" key="1">
    <source>
        <dbReference type="SAM" id="MobiDB-lite"/>
    </source>
</evidence>
<dbReference type="InterPro" id="IPR000668">
    <property type="entry name" value="Peptidase_C1A_C"/>
</dbReference>
<evidence type="ECO:0000313" key="3">
    <source>
        <dbReference type="EMBL" id="KAH0881503.1"/>
    </source>
</evidence>